<keyword evidence="2" id="KW-1185">Reference proteome</keyword>
<dbReference type="AlphaFoldDB" id="A0A3M7Q9S0"/>
<name>A0A3M7Q9S0_BRAPC</name>
<comment type="caution">
    <text evidence="1">The sequence shown here is derived from an EMBL/GenBank/DDBJ whole genome shotgun (WGS) entry which is preliminary data.</text>
</comment>
<dbReference type="Proteomes" id="UP000276133">
    <property type="component" value="Unassembled WGS sequence"/>
</dbReference>
<organism evidence="1 2">
    <name type="scientific">Brachionus plicatilis</name>
    <name type="common">Marine rotifer</name>
    <name type="synonym">Brachionus muelleri</name>
    <dbReference type="NCBI Taxonomy" id="10195"/>
    <lineage>
        <taxon>Eukaryota</taxon>
        <taxon>Metazoa</taxon>
        <taxon>Spiralia</taxon>
        <taxon>Gnathifera</taxon>
        <taxon>Rotifera</taxon>
        <taxon>Eurotatoria</taxon>
        <taxon>Monogononta</taxon>
        <taxon>Pseudotrocha</taxon>
        <taxon>Ploima</taxon>
        <taxon>Brachionidae</taxon>
        <taxon>Brachionus</taxon>
    </lineage>
</organism>
<reference evidence="1 2" key="1">
    <citation type="journal article" date="2018" name="Sci. Rep.">
        <title>Genomic signatures of local adaptation to the degree of environmental predictability in rotifers.</title>
        <authorList>
            <person name="Franch-Gras L."/>
            <person name="Hahn C."/>
            <person name="Garcia-Roger E.M."/>
            <person name="Carmona M.J."/>
            <person name="Serra M."/>
            <person name="Gomez A."/>
        </authorList>
    </citation>
    <scope>NUCLEOTIDE SEQUENCE [LARGE SCALE GENOMIC DNA]</scope>
    <source>
        <strain evidence="1">HYR1</strain>
    </source>
</reference>
<protein>
    <submittedName>
        <fullName evidence="1">Uncharacterized protein</fullName>
    </submittedName>
</protein>
<evidence type="ECO:0000313" key="1">
    <source>
        <dbReference type="EMBL" id="RNA08207.1"/>
    </source>
</evidence>
<gene>
    <name evidence="1" type="ORF">BpHYR1_024332</name>
</gene>
<evidence type="ECO:0000313" key="2">
    <source>
        <dbReference type="Proteomes" id="UP000276133"/>
    </source>
</evidence>
<sequence>MAFVYNFSMTNYKKQSAYSFLMSCNRSDLILSLSLFEVVFKMTRFKCLLIKKKLYEFLSESQFGYLNVDFNKHLIFDYLIMIMNFKLSNTNAFGSTKWTTKIDEGRILIKIFSIIKTSLCKIYLTDIKMVITPLVIQ</sequence>
<accession>A0A3M7Q9S0</accession>
<dbReference type="EMBL" id="REGN01006813">
    <property type="protein sequence ID" value="RNA08207.1"/>
    <property type="molecule type" value="Genomic_DNA"/>
</dbReference>
<proteinExistence type="predicted"/>